<dbReference type="STRING" id="485917.Phep_3930"/>
<dbReference type="InterPro" id="IPR028098">
    <property type="entry name" value="Glyco_trans_4-like_N"/>
</dbReference>
<dbReference type="Proteomes" id="UP000000852">
    <property type="component" value="Chromosome"/>
</dbReference>
<name>C6XVP6_PEDHD</name>
<dbReference type="RefSeq" id="WP_015809729.1">
    <property type="nucleotide sequence ID" value="NC_013061.1"/>
</dbReference>
<sequence length="412" mass="47555">MINHKIKVLVFTDCYIYGGSERLMSFLINNKNLQNKFDLKLSYRAYKDYERGMSRDYQDLPKSLILPQQLLSNESLFYKINCLKLSKIIKLPFFFIQKIQVYSIWNLMVFYFLLKKERPDILHINNGGYPGAKSCNMLVLANKLFCNAKVIYQVNNQATISKKIDLPTDQFICRNVDVFLTASNLAKQMLIKNRQFPNDKIKIINNCIIPGLKEKNREEICHELSLPIESFIIVQVGFLTERKGQRMLILAMDLLLKIHPELETKISALFIGNGEDEIKLTQLVNELGLEKNITFLGYKSNSHDYINACDLFVLPSISNEDMPLVLLTALELGKPIIASNFAGISQVITSEVNGMLIDINDVSFHQELYEIIYKLYMNLALRTLLGNNARKSFIEYSPEKYGQNIENLYRQL</sequence>
<feature type="domain" description="Glycosyl transferase family 1" evidence="1">
    <location>
        <begin position="218"/>
        <end position="391"/>
    </location>
</feature>
<organism evidence="3 4">
    <name type="scientific">Pedobacter heparinus (strain ATCC 13125 / DSM 2366 / CIP 104194 / JCM 7457 / NBRC 12017 / NCIMB 9290 / NRRL B-14731 / HIM 762-3)</name>
    <dbReference type="NCBI Taxonomy" id="485917"/>
    <lineage>
        <taxon>Bacteria</taxon>
        <taxon>Pseudomonadati</taxon>
        <taxon>Bacteroidota</taxon>
        <taxon>Sphingobacteriia</taxon>
        <taxon>Sphingobacteriales</taxon>
        <taxon>Sphingobacteriaceae</taxon>
        <taxon>Pedobacter</taxon>
    </lineage>
</organism>
<keyword evidence="4" id="KW-1185">Reference proteome</keyword>
<proteinExistence type="predicted"/>
<evidence type="ECO:0000259" key="1">
    <source>
        <dbReference type="Pfam" id="PF00534"/>
    </source>
</evidence>
<dbReference type="SUPFAM" id="SSF53756">
    <property type="entry name" value="UDP-Glycosyltransferase/glycogen phosphorylase"/>
    <property type="match status" value="1"/>
</dbReference>
<dbReference type="HOGENOM" id="CLU_009583_0_3_10"/>
<gene>
    <name evidence="3" type="ordered locus">Phep_3930</name>
</gene>
<feature type="domain" description="Glycosyltransferase subfamily 4-like N-terminal" evidence="2">
    <location>
        <begin position="89"/>
        <end position="208"/>
    </location>
</feature>
<dbReference type="EMBL" id="CP001681">
    <property type="protein sequence ID" value="ACU06121.1"/>
    <property type="molecule type" value="Genomic_DNA"/>
</dbReference>
<protein>
    <submittedName>
        <fullName evidence="3">Glycosyl transferase group 1</fullName>
    </submittedName>
</protein>
<dbReference type="KEGG" id="phe:Phep_3930"/>
<evidence type="ECO:0000259" key="2">
    <source>
        <dbReference type="Pfam" id="PF13439"/>
    </source>
</evidence>
<keyword evidence="3" id="KW-0808">Transferase</keyword>
<accession>C6XVP6</accession>
<dbReference type="AlphaFoldDB" id="C6XVP6"/>
<evidence type="ECO:0000313" key="3">
    <source>
        <dbReference type="EMBL" id="ACU06121.1"/>
    </source>
</evidence>
<dbReference type="Pfam" id="PF00534">
    <property type="entry name" value="Glycos_transf_1"/>
    <property type="match status" value="1"/>
</dbReference>
<dbReference type="OrthoDB" id="9811239at2"/>
<dbReference type="Pfam" id="PF13439">
    <property type="entry name" value="Glyco_transf_4"/>
    <property type="match status" value="1"/>
</dbReference>
<dbReference type="InterPro" id="IPR001296">
    <property type="entry name" value="Glyco_trans_1"/>
</dbReference>
<dbReference type="Gene3D" id="3.40.50.2000">
    <property type="entry name" value="Glycogen Phosphorylase B"/>
    <property type="match status" value="2"/>
</dbReference>
<dbReference type="eggNOG" id="COG0438">
    <property type="taxonomic scope" value="Bacteria"/>
</dbReference>
<dbReference type="GO" id="GO:0016757">
    <property type="term" value="F:glycosyltransferase activity"/>
    <property type="evidence" value="ECO:0007669"/>
    <property type="project" value="InterPro"/>
</dbReference>
<dbReference type="CAZy" id="GT4">
    <property type="family name" value="Glycosyltransferase Family 4"/>
</dbReference>
<evidence type="ECO:0000313" key="4">
    <source>
        <dbReference type="Proteomes" id="UP000000852"/>
    </source>
</evidence>
<reference evidence="3 4" key="1">
    <citation type="journal article" date="2009" name="Stand. Genomic Sci.">
        <title>Complete genome sequence of Pedobacter heparinus type strain (HIM 762-3).</title>
        <authorList>
            <person name="Han C."/>
            <person name="Spring S."/>
            <person name="Lapidus A."/>
            <person name="Del Rio T.G."/>
            <person name="Tice H."/>
            <person name="Copeland A."/>
            <person name="Cheng J.F."/>
            <person name="Lucas S."/>
            <person name="Chen F."/>
            <person name="Nolan M."/>
            <person name="Bruce D."/>
            <person name="Goodwin L."/>
            <person name="Pitluck S."/>
            <person name="Ivanova N."/>
            <person name="Mavromatis K."/>
            <person name="Mikhailova N."/>
            <person name="Pati A."/>
            <person name="Chen A."/>
            <person name="Palaniappan K."/>
            <person name="Land M."/>
            <person name="Hauser L."/>
            <person name="Chang Y.J."/>
            <person name="Jeffries C.C."/>
            <person name="Saunders E."/>
            <person name="Chertkov O."/>
            <person name="Brettin T."/>
            <person name="Goker M."/>
            <person name="Rohde M."/>
            <person name="Bristow J."/>
            <person name="Eisen J.A."/>
            <person name="Markowitz V."/>
            <person name="Hugenholtz P."/>
            <person name="Kyrpides N.C."/>
            <person name="Klenk H.P."/>
            <person name="Detter J.C."/>
        </authorList>
    </citation>
    <scope>NUCLEOTIDE SEQUENCE [LARGE SCALE GENOMIC DNA]</scope>
    <source>
        <strain evidence="4">ATCC 13125 / DSM 2366 / CIP 104194 / JCM 7457 / NBRC 12017 / NCIMB 9290 / NRRL B-14731 / HIM 762-3</strain>
    </source>
</reference>
<dbReference type="PANTHER" id="PTHR12526:SF630">
    <property type="entry name" value="GLYCOSYLTRANSFERASE"/>
    <property type="match status" value="1"/>
</dbReference>
<dbReference type="PANTHER" id="PTHR12526">
    <property type="entry name" value="GLYCOSYLTRANSFERASE"/>
    <property type="match status" value="1"/>
</dbReference>